<dbReference type="Proteomes" id="UP000814033">
    <property type="component" value="Unassembled WGS sequence"/>
</dbReference>
<comment type="caution">
    <text evidence="1">The sequence shown here is derived from an EMBL/GenBank/DDBJ whole genome shotgun (WGS) entry which is preliminary data.</text>
</comment>
<reference evidence="1" key="2">
    <citation type="journal article" date="2022" name="New Phytol.">
        <title>Evolutionary transition to the ectomycorrhizal habit in the genomes of a hyperdiverse lineage of mushroom-forming fungi.</title>
        <authorList>
            <person name="Looney B."/>
            <person name="Miyauchi S."/>
            <person name="Morin E."/>
            <person name="Drula E."/>
            <person name="Courty P.E."/>
            <person name="Kohler A."/>
            <person name="Kuo A."/>
            <person name="LaButti K."/>
            <person name="Pangilinan J."/>
            <person name="Lipzen A."/>
            <person name="Riley R."/>
            <person name="Andreopoulos W."/>
            <person name="He G."/>
            <person name="Johnson J."/>
            <person name="Nolan M."/>
            <person name="Tritt A."/>
            <person name="Barry K.W."/>
            <person name="Grigoriev I.V."/>
            <person name="Nagy L.G."/>
            <person name="Hibbett D."/>
            <person name="Henrissat B."/>
            <person name="Matheny P.B."/>
            <person name="Labbe J."/>
            <person name="Martin F.M."/>
        </authorList>
    </citation>
    <scope>NUCLEOTIDE SEQUENCE</scope>
    <source>
        <strain evidence="1">FP105234-sp</strain>
    </source>
</reference>
<accession>A0ACB8S265</accession>
<proteinExistence type="predicted"/>
<evidence type="ECO:0000313" key="2">
    <source>
        <dbReference type="Proteomes" id="UP000814033"/>
    </source>
</evidence>
<sequence>MQISRLRVPISGPTCKPDCVFVVQGQPKFQEISGGAIRSNKAKHKFPISAMDSDPIDARDEDVSGDFTKCKVTGFDAFWERRPARLDPISVVLFAMEMKPDDESRGKVSVGIKLAFDLGTATFQRLAIGLPDAEIFGCTCEDGKIQIWSMRWLHNNNRRFRLLMQEHYGMNLRIPSGLIRFYVFLARLRDDLKNDKGLQQFLKMVTWEVRTNLGRLPHTWRATHSQGRPVDTANSDTGTTSSVSEDFEDGESDSGEDGGGRGSKRKYEKSAGGKTPPKKRMKSFASLSTEEPILPKERVRGWVNALELPFDSDTPEML</sequence>
<reference evidence="1" key="1">
    <citation type="submission" date="2021-02" db="EMBL/GenBank/DDBJ databases">
        <authorList>
            <consortium name="DOE Joint Genome Institute"/>
            <person name="Ahrendt S."/>
            <person name="Looney B.P."/>
            <person name="Miyauchi S."/>
            <person name="Morin E."/>
            <person name="Drula E."/>
            <person name="Courty P.E."/>
            <person name="Chicoki N."/>
            <person name="Fauchery L."/>
            <person name="Kohler A."/>
            <person name="Kuo A."/>
            <person name="Labutti K."/>
            <person name="Pangilinan J."/>
            <person name="Lipzen A."/>
            <person name="Riley R."/>
            <person name="Andreopoulos W."/>
            <person name="He G."/>
            <person name="Johnson J."/>
            <person name="Barry K.W."/>
            <person name="Grigoriev I.V."/>
            <person name="Nagy L."/>
            <person name="Hibbett D."/>
            <person name="Henrissat B."/>
            <person name="Matheny P.B."/>
            <person name="Labbe J."/>
            <person name="Martin F."/>
        </authorList>
    </citation>
    <scope>NUCLEOTIDE SEQUENCE</scope>
    <source>
        <strain evidence="1">FP105234-sp</strain>
    </source>
</reference>
<name>A0ACB8S265_9AGAM</name>
<organism evidence="1 2">
    <name type="scientific">Auriscalpium vulgare</name>
    <dbReference type="NCBI Taxonomy" id="40419"/>
    <lineage>
        <taxon>Eukaryota</taxon>
        <taxon>Fungi</taxon>
        <taxon>Dikarya</taxon>
        <taxon>Basidiomycota</taxon>
        <taxon>Agaricomycotina</taxon>
        <taxon>Agaricomycetes</taxon>
        <taxon>Russulales</taxon>
        <taxon>Auriscalpiaceae</taxon>
        <taxon>Auriscalpium</taxon>
    </lineage>
</organism>
<evidence type="ECO:0000313" key="1">
    <source>
        <dbReference type="EMBL" id="KAI0050095.1"/>
    </source>
</evidence>
<dbReference type="EMBL" id="MU275865">
    <property type="protein sequence ID" value="KAI0050095.1"/>
    <property type="molecule type" value="Genomic_DNA"/>
</dbReference>
<protein>
    <submittedName>
        <fullName evidence="1">Uncharacterized protein</fullName>
    </submittedName>
</protein>
<gene>
    <name evidence="1" type="ORF">FA95DRAFT_1556017</name>
</gene>
<keyword evidence="2" id="KW-1185">Reference proteome</keyword>